<dbReference type="EMBL" id="CP013015">
    <property type="protein sequence ID" value="AMM41869.1"/>
    <property type="molecule type" value="Genomic_DNA"/>
</dbReference>
<keyword evidence="3" id="KW-1185">Reference proteome</keyword>
<dbReference type="EC" id="3.4.-.-" evidence="2"/>
<dbReference type="AlphaFoldDB" id="A0A7U4QM46"/>
<protein>
    <submittedName>
        <fullName evidence="2">Membrane or secreted protein containing Peptidase, archaeal and bacterial</fullName>
        <ecNumber evidence="2">3.4.-.-</ecNumber>
    </submittedName>
</protein>
<gene>
    <name evidence="2" type="ORF">HS1_002081</name>
</gene>
<dbReference type="KEGG" id="daw:HS1_002081"/>
<name>A0A7U4QM46_DESA2</name>
<dbReference type="Gene3D" id="2.60.120.380">
    <property type="match status" value="1"/>
</dbReference>
<sequence>MDIVAKGKIITKRLISFWIIVGCLCLFIQYVHTQAAETLHSGTPVHTSLPSRTYRNYCIDVPFTAIRLTVTITNGTGDLDLYLKYGSPLSGGTIGELAAEADIKSDGPTALESIEITPSTVPALQEGKWYVVPLNLNNTATDFTLTATVEVGTKHQLDMTISPKVATPGASLSWTLEITSGSISGNVDLYAAVSQPQGPLIFLGPQGFTEQVVPYQRGISIEEKNNYPLLDMILPSWLVQGEYTFYAVLVSTLRSPFDTNNWVSNLAISKFYFSLLSPAQQAFVSEMGYPQQFMKTFSDDNGKKRVDEVWTYVRQGLSESFVNGVFVSETELASNFPDFPSSRYHPENYNFDITLQDVLARHGQPLNIQQEVIDDMTVQYYIYDGITFGFVNKKLVSVMVLK</sequence>
<keyword evidence="2" id="KW-0378">Hydrolase</keyword>
<keyword evidence="1" id="KW-0472">Membrane</keyword>
<evidence type="ECO:0000313" key="3">
    <source>
        <dbReference type="Proteomes" id="UP000070560"/>
    </source>
</evidence>
<dbReference type="Proteomes" id="UP000070560">
    <property type="component" value="Chromosome"/>
</dbReference>
<organism evidence="2 3">
    <name type="scientific">Desulfofervidus auxilii</name>
    <dbReference type="NCBI Taxonomy" id="1621989"/>
    <lineage>
        <taxon>Bacteria</taxon>
        <taxon>Pseudomonadati</taxon>
        <taxon>Thermodesulfobacteriota</taxon>
        <taxon>Candidatus Desulfofervidia</taxon>
        <taxon>Candidatus Desulfofervidales</taxon>
        <taxon>Candidatus Desulfofervidaceae</taxon>
        <taxon>Candidatus Desulfofervidus</taxon>
    </lineage>
</organism>
<reference evidence="2 3" key="1">
    <citation type="submission" date="2015-10" db="EMBL/GenBank/DDBJ databases">
        <title>Candidatus Desulfofervidus auxilii, a hydrogenotrophic sulfate-reducing bacterium involved in the thermophilic anaerobic oxidation of methane.</title>
        <authorList>
            <person name="Krukenberg V."/>
            <person name="Richter M."/>
            <person name="Wegener G."/>
        </authorList>
    </citation>
    <scope>NUCLEOTIDE SEQUENCE [LARGE SCALE GENOMIC DNA]</scope>
    <source>
        <strain evidence="2 3">HS1</strain>
    </source>
</reference>
<dbReference type="RefSeq" id="WP_066065061.1">
    <property type="nucleotide sequence ID" value="NZ_CP013015.1"/>
</dbReference>
<feature type="transmembrane region" description="Helical" evidence="1">
    <location>
        <begin position="14"/>
        <end position="31"/>
    </location>
</feature>
<proteinExistence type="predicted"/>
<keyword evidence="1" id="KW-0812">Transmembrane</keyword>
<evidence type="ECO:0000313" key="2">
    <source>
        <dbReference type="EMBL" id="AMM41869.1"/>
    </source>
</evidence>
<accession>A0A7U4QM46</accession>
<evidence type="ECO:0000256" key="1">
    <source>
        <dbReference type="SAM" id="Phobius"/>
    </source>
</evidence>
<dbReference type="GO" id="GO:0016787">
    <property type="term" value="F:hydrolase activity"/>
    <property type="evidence" value="ECO:0007669"/>
    <property type="project" value="UniProtKB-KW"/>
</dbReference>
<keyword evidence="1" id="KW-1133">Transmembrane helix</keyword>